<dbReference type="PROSITE" id="PS01162">
    <property type="entry name" value="QOR_ZETA_CRYSTAL"/>
    <property type="match status" value="1"/>
</dbReference>
<dbReference type="GO" id="GO:0005829">
    <property type="term" value="C:cytosol"/>
    <property type="evidence" value="ECO:0007669"/>
    <property type="project" value="TreeGrafter"/>
</dbReference>
<dbReference type="InterPro" id="IPR013154">
    <property type="entry name" value="ADH-like_N"/>
</dbReference>
<dbReference type="InterPro" id="IPR011032">
    <property type="entry name" value="GroES-like_sf"/>
</dbReference>
<dbReference type="Pfam" id="PF00107">
    <property type="entry name" value="ADH_zinc_N"/>
    <property type="match status" value="1"/>
</dbReference>
<evidence type="ECO:0000313" key="5">
    <source>
        <dbReference type="Proteomes" id="UP000183508"/>
    </source>
</evidence>
<dbReference type="CDD" id="cd05286">
    <property type="entry name" value="QOR2"/>
    <property type="match status" value="1"/>
</dbReference>
<dbReference type="InterPro" id="IPR020843">
    <property type="entry name" value="ER"/>
</dbReference>
<dbReference type="Proteomes" id="UP000183508">
    <property type="component" value="Unassembled WGS sequence"/>
</dbReference>
<dbReference type="GO" id="GO:0070402">
    <property type="term" value="F:NADPH binding"/>
    <property type="evidence" value="ECO:0007669"/>
    <property type="project" value="TreeGrafter"/>
</dbReference>
<evidence type="ECO:0000313" key="4">
    <source>
        <dbReference type="EMBL" id="SFV04753.1"/>
    </source>
</evidence>
<gene>
    <name evidence="4" type="ORF">SAMN05421543_12511</name>
</gene>
<keyword evidence="2" id="KW-0560">Oxidoreductase</keyword>
<sequence>MRAVVVSRLGGPDVLQVVEQPVPEPGPGEVRIRVAAASVNFADVKARYGNYHHAGAPPFVPGLDLAGTVDAVGEGVTGLAVGQRVMAFPKGGAYSEYAVAPAVLAYPVPDGVDLETAAALATVGVTAYELLTKVARLQPGETVLVHAAAGGVGTVALQLAKILGAGQVIGTVGSDEKAEHARRYGADVVINYSAGGFADAVLAATDGRGADVILDAVGGPAFADNLRCLARFGRLVVYGNAAGAYGQVDTAELHSTCRSVLGYSMGTTRRFRPEALRASAERVLELVATGRLQVPVCGRYPLERAAEAHTVMENRGTLGKVLLVMA</sequence>
<dbReference type="PANTHER" id="PTHR48106">
    <property type="entry name" value="QUINONE OXIDOREDUCTASE PIG3-RELATED"/>
    <property type="match status" value="1"/>
</dbReference>
<organism evidence="4 5">
    <name type="scientific">Alicyclobacillus macrosporangiidus</name>
    <dbReference type="NCBI Taxonomy" id="392015"/>
    <lineage>
        <taxon>Bacteria</taxon>
        <taxon>Bacillati</taxon>
        <taxon>Bacillota</taxon>
        <taxon>Bacilli</taxon>
        <taxon>Bacillales</taxon>
        <taxon>Alicyclobacillaceae</taxon>
        <taxon>Alicyclobacillus</taxon>
    </lineage>
</organism>
<dbReference type="SUPFAM" id="SSF51735">
    <property type="entry name" value="NAD(P)-binding Rossmann-fold domains"/>
    <property type="match status" value="1"/>
</dbReference>
<dbReference type="GO" id="GO:0008270">
    <property type="term" value="F:zinc ion binding"/>
    <property type="evidence" value="ECO:0007669"/>
    <property type="project" value="InterPro"/>
</dbReference>
<protein>
    <submittedName>
        <fullName evidence="4">NADPH2:quinone reductase</fullName>
    </submittedName>
</protein>
<reference evidence="5" key="1">
    <citation type="submission" date="2016-10" db="EMBL/GenBank/DDBJ databases">
        <authorList>
            <person name="Varghese N."/>
        </authorList>
    </citation>
    <scope>NUCLEOTIDE SEQUENCE [LARGE SCALE GENOMIC DNA]</scope>
    <source>
        <strain evidence="5">DSM 17980</strain>
    </source>
</reference>
<dbReference type="InterPro" id="IPR013149">
    <property type="entry name" value="ADH-like_C"/>
</dbReference>
<dbReference type="RefSeq" id="WP_074955792.1">
    <property type="nucleotide sequence ID" value="NZ_FPBV01000025.1"/>
</dbReference>
<evidence type="ECO:0000256" key="1">
    <source>
        <dbReference type="ARBA" id="ARBA00022857"/>
    </source>
</evidence>
<dbReference type="GO" id="GO:0035925">
    <property type="term" value="F:mRNA 3'-UTR AU-rich region binding"/>
    <property type="evidence" value="ECO:0007669"/>
    <property type="project" value="TreeGrafter"/>
</dbReference>
<dbReference type="eggNOG" id="COG0604">
    <property type="taxonomic scope" value="Bacteria"/>
</dbReference>
<keyword evidence="1" id="KW-0521">NADP</keyword>
<name>A0A1I7L4T4_9BACL</name>
<dbReference type="SMART" id="SM00829">
    <property type="entry name" value="PKS_ER"/>
    <property type="match status" value="1"/>
</dbReference>
<accession>A0A1I7L4T4</accession>
<dbReference type="InterPro" id="IPR047618">
    <property type="entry name" value="QOR-like"/>
</dbReference>
<dbReference type="SUPFAM" id="SSF50129">
    <property type="entry name" value="GroES-like"/>
    <property type="match status" value="1"/>
</dbReference>
<dbReference type="Pfam" id="PF08240">
    <property type="entry name" value="ADH_N"/>
    <property type="match status" value="1"/>
</dbReference>
<dbReference type="PANTHER" id="PTHR48106:SF13">
    <property type="entry name" value="QUINONE OXIDOREDUCTASE-RELATED"/>
    <property type="match status" value="1"/>
</dbReference>
<proteinExistence type="predicted"/>
<dbReference type="OrthoDB" id="9792162at2"/>
<evidence type="ECO:0000259" key="3">
    <source>
        <dbReference type="SMART" id="SM00829"/>
    </source>
</evidence>
<dbReference type="InterPro" id="IPR002364">
    <property type="entry name" value="Quin_OxRdtase/zeta-crystal_CS"/>
</dbReference>
<dbReference type="GO" id="GO:0003960">
    <property type="term" value="F:quinone reductase (NADPH) activity"/>
    <property type="evidence" value="ECO:0007669"/>
    <property type="project" value="InterPro"/>
</dbReference>
<keyword evidence="5" id="KW-1185">Reference proteome</keyword>
<dbReference type="InterPro" id="IPR036291">
    <property type="entry name" value="NAD(P)-bd_dom_sf"/>
</dbReference>
<dbReference type="EMBL" id="FPBV01000025">
    <property type="protein sequence ID" value="SFV04753.1"/>
    <property type="molecule type" value="Genomic_DNA"/>
</dbReference>
<evidence type="ECO:0000256" key="2">
    <source>
        <dbReference type="ARBA" id="ARBA00023002"/>
    </source>
</evidence>
<dbReference type="AlphaFoldDB" id="A0A1I7L4T4"/>
<dbReference type="Gene3D" id="3.90.180.10">
    <property type="entry name" value="Medium-chain alcohol dehydrogenases, catalytic domain"/>
    <property type="match status" value="1"/>
</dbReference>
<dbReference type="STRING" id="392015.SAMN05421543_12511"/>
<dbReference type="Gene3D" id="3.40.50.720">
    <property type="entry name" value="NAD(P)-binding Rossmann-like Domain"/>
    <property type="match status" value="1"/>
</dbReference>
<feature type="domain" description="Enoyl reductase (ER)" evidence="3">
    <location>
        <begin position="10"/>
        <end position="323"/>
    </location>
</feature>